<dbReference type="Pfam" id="PF01725">
    <property type="entry name" value="Ham1p_like"/>
    <property type="match status" value="1"/>
</dbReference>
<feature type="binding site" evidence="10">
    <location>
        <begin position="198"/>
        <end position="199"/>
    </location>
    <ligand>
        <name>substrate</name>
    </ligand>
</feature>
<feature type="binding site" evidence="10">
    <location>
        <position position="75"/>
    </location>
    <ligand>
        <name>substrate</name>
    </ligand>
</feature>
<sequence length="210" mass="23163">MDRSDRRLVIATRNEGKLREFARLLDRYGFRVIGLRDFPDVPEIDEDGDSFRTNAEKKAVVVARHLGRPVLADDSGLCVEALGGEPGVHSARYAGERAGDAANNAKLIARLREAAFNINWTPPASRFRLLSPAAFVCVLALHDPESGMTRFGEGRVEGWICEQPAGENGFGYDPHFYLPELGKTMAELSEDEKNAVSHRGRAVRNLFAAP</sequence>
<proteinExistence type="inferred from homology"/>
<accession>A0A2A6E2Q0</accession>
<comment type="function">
    <text evidence="10">Pyrophosphatase that catalyzes the hydrolysis of nucleoside triphosphates to their monophosphate derivatives, with a high preference for the non-canonical purine nucleotides XTP (xanthosine triphosphate), dITP (deoxyinosine triphosphate) and ITP. Seems to function as a house-cleaning enzyme that removes non-canonical purine nucleotides from the nucleotide pool, thus preventing their incorporation into DNA/RNA and avoiding chromosomal lesions.</text>
</comment>
<dbReference type="PANTHER" id="PTHR11067:SF9">
    <property type="entry name" value="INOSINE TRIPHOSPHATE PYROPHOSPHATASE"/>
    <property type="match status" value="1"/>
</dbReference>
<dbReference type="HAMAP" id="MF_01405">
    <property type="entry name" value="Non_canon_purine_NTPase"/>
    <property type="match status" value="1"/>
</dbReference>
<feature type="binding site" evidence="10">
    <location>
        <position position="193"/>
    </location>
    <ligand>
        <name>substrate</name>
    </ligand>
</feature>
<dbReference type="GO" id="GO:0009117">
    <property type="term" value="P:nucleotide metabolic process"/>
    <property type="evidence" value="ECO:0007669"/>
    <property type="project" value="UniProtKB-KW"/>
</dbReference>
<dbReference type="FunFam" id="3.90.950.10:FF:000001">
    <property type="entry name" value="dITP/XTP pyrophosphatase"/>
    <property type="match status" value="1"/>
</dbReference>
<keyword evidence="5 10" id="KW-0378">Hydrolase</keyword>
<dbReference type="GO" id="GO:0036222">
    <property type="term" value="F:XTP diphosphatase activity"/>
    <property type="evidence" value="ECO:0007669"/>
    <property type="project" value="UniProtKB-UniRule"/>
</dbReference>
<evidence type="ECO:0000256" key="8">
    <source>
        <dbReference type="ARBA" id="ARBA00051875"/>
    </source>
</evidence>
<feature type="binding site" evidence="10">
    <location>
        <begin position="12"/>
        <end position="17"/>
    </location>
    <ligand>
        <name>substrate</name>
    </ligand>
</feature>
<dbReference type="GO" id="GO:0017111">
    <property type="term" value="F:ribonucleoside triphosphate phosphatase activity"/>
    <property type="evidence" value="ECO:0007669"/>
    <property type="project" value="InterPro"/>
</dbReference>
<feature type="binding site" evidence="10">
    <location>
        <position position="74"/>
    </location>
    <ligand>
        <name>Mg(2+)</name>
        <dbReference type="ChEBI" id="CHEBI:18420"/>
    </ligand>
</feature>
<dbReference type="EC" id="3.6.1.66" evidence="10"/>
<dbReference type="CDD" id="cd00515">
    <property type="entry name" value="HAM1"/>
    <property type="match status" value="1"/>
</dbReference>
<evidence type="ECO:0000256" key="1">
    <source>
        <dbReference type="ARBA" id="ARBA00008023"/>
    </source>
</evidence>
<dbReference type="GO" id="GO:0009146">
    <property type="term" value="P:purine nucleoside triphosphate catabolic process"/>
    <property type="evidence" value="ECO:0007669"/>
    <property type="project" value="UniProtKB-UniRule"/>
</dbReference>
<dbReference type="InterPro" id="IPR020922">
    <property type="entry name" value="dITP/XTP_pyrophosphatase"/>
</dbReference>
<evidence type="ECO:0000256" key="5">
    <source>
        <dbReference type="ARBA" id="ARBA00022801"/>
    </source>
</evidence>
<dbReference type="GO" id="GO:0005829">
    <property type="term" value="C:cytosol"/>
    <property type="evidence" value="ECO:0007669"/>
    <property type="project" value="TreeGrafter"/>
</dbReference>
<keyword evidence="4 10" id="KW-0547">Nucleotide-binding</keyword>
<feature type="binding site" evidence="10">
    <location>
        <begin position="170"/>
        <end position="173"/>
    </location>
    <ligand>
        <name>substrate</name>
    </ligand>
</feature>
<comment type="cofactor">
    <cofactor evidence="10">
        <name>Mg(2+)</name>
        <dbReference type="ChEBI" id="CHEBI:18420"/>
    </cofactor>
    <text evidence="10">Binds 1 Mg(2+) ion per subunit.</text>
</comment>
<comment type="catalytic activity">
    <reaction evidence="9 10">
        <text>XTP + H2O = XMP + diphosphate + H(+)</text>
        <dbReference type="Rhea" id="RHEA:28610"/>
        <dbReference type="ChEBI" id="CHEBI:15377"/>
        <dbReference type="ChEBI" id="CHEBI:15378"/>
        <dbReference type="ChEBI" id="CHEBI:33019"/>
        <dbReference type="ChEBI" id="CHEBI:57464"/>
        <dbReference type="ChEBI" id="CHEBI:61314"/>
        <dbReference type="EC" id="3.6.1.66"/>
    </reaction>
</comment>
<dbReference type="InterPro" id="IPR002637">
    <property type="entry name" value="RdgB/HAM1"/>
</dbReference>
<dbReference type="Gene3D" id="3.90.950.10">
    <property type="match status" value="1"/>
</dbReference>
<evidence type="ECO:0000256" key="6">
    <source>
        <dbReference type="ARBA" id="ARBA00022842"/>
    </source>
</evidence>
<dbReference type="EMBL" id="MOXJ01000006">
    <property type="protein sequence ID" value="PDO11037.1"/>
    <property type="molecule type" value="Genomic_DNA"/>
</dbReference>
<reference evidence="12 13" key="1">
    <citation type="submission" date="2016-12" db="EMBL/GenBank/DDBJ databases">
        <title>Candidatus Reconcilibacillus cellulovorans genome.</title>
        <authorList>
            <person name="Kolinko S."/>
            <person name="Wu Y.-W."/>
            <person name="Tachea F."/>
            <person name="Denzel E."/>
            <person name="Hiras J."/>
            <person name="Baecker N."/>
            <person name="Chan L.J."/>
            <person name="Eichorst S.A."/>
            <person name="Frey D."/>
            <person name="Adams P.D."/>
            <person name="Pray T."/>
            <person name="Tanjore D."/>
            <person name="Petzold C.J."/>
            <person name="Gladden J.M."/>
            <person name="Simmons B.A."/>
            <person name="Singer S.W."/>
        </authorList>
    </citation>
    <scope>NUCLEOTIDE SEQUENCE [LARGE SCALE GENOMIC DNA]</scope>
    <source>
        <strain evidence="12">JTherm</strain>
    </source>
</reference>
<keyword evidence="3 10" id="KW-0479">Metal-binding</keyword>
<evidence type="ECO:0000313" key="12">
    <source>
        <dbReference type="EMBL" id="PDO11037.1"/>
    </source>
</evidence>
<evidence type="ECO:0000256" key="7">
    <source>
        <dbReference type="ARBA" id="ARBA00023080"/>
    </source>
</evidence>
<protein>
    <recommendedName>
        <fullName evidence="10">dITP/XTP pyrophosphatase</fullName>
        <ecNumber evidence="10">3.6.1.66</ecNumber>
    </recommendedName>
    <alternativeName>
        <fullName evidence="10">Non-canonical purine NTP pyrophosphatase</fullName>
    </alternativeName>
    <alternativeName>
        <fullName evidence="10">Non-standard purine NTP pyrophosphatase</fullName>
    </alternativeName>
    <alternativeName>
        <fullName evidence="10">Nucleoside-triphosphate diphosphatase</fullName>
    </alternativeName>
    <alternativeName>
        <fullName evidence="10">Nucleoside-triphosphate pyrophosphatase</fullName>
        <shortName evidence="10">NTPase</shortName>
    </alternativeName>
</protein>
<evidence type="ECO:0000256" key="10">
    <source>
        <dbReference type="HAMAP-Rule" id="MF_01405"/>
    </source>
</evidence>
<name>A0A2A6E2Q0_9BACL</name>
<dbReference type="GO" id="GO:0035870">
    <property type="term" value="F:dITP diphosphatase activity"/>
    <property type="evidence" value="ECO:0007669"/>
    <property type="project" value="UniProtKB-UniRule"/>
</dbReference>
<comment type="subunit">
    <text evidence="2 10">Homodimer.</text>
</comment>
<comment type="catalytic activity">
    <reaction evidence="8 10">
        <text>dITP + H2O = dIMP + diphosphate + H(+)</text>
        <dbReference type="Rhea" id="RHEA:28342"/>
        <dbReference type="ChEBI" id="CHEBI:15377"/>
        <dbReference type="ChEBI" id="CHEBI:15378"/>
        <dbReference type="ChEBI" id="CHEBI:33019"/>
        <dbReference type="ChEBI" id="CHEBI:61194"/>
        <dbReference type="ChEBI" id="CHEBI:61382"/>
        <dbReference type="EC" id="3.6.1.66"/>
    </reaction>
</comment>
<dbReference type="GO" id="GO:0000166">
    <property type="term" value="F:nucleotide binding"/>
    <property type="evidence" value="ECO:0007669"/>
    <property type="project" value="UniProtKB-KW"/>
</dbReference>
<feature type="active site" description="Proton acceptor" evidence="10">
    <location>
        <position position="74"/>
    </location>
</feature>
<dbReference type="SUPFAM" id="SSF52972">
    <property type="entry name" value="ITPase-like"/>
    <property type="match status" value="1"/>
</dbReference>
<evidence type="ECO:0000256" key="9">
    <source>
        <dbReference type="ARBA" id="ARBA00052017"/>
    </source>
</evidence>
<evidence type="ECO:0000256" key="3">
    <source>
        <dbReference type="ARBA" id="ARBA00022723"/>
    </source>
</evidence>
<gene>
    <name evidence="12" type="ORF">BLM47_04265</name>
</gene>
<dbReference type="GO" id="GO:0046872">
    <property type="term" value="F:metal ion binding"/>
    <property type="evidence" value="ECO:0007669"/>
    <property type="project" value="UniProtKB-KW"/>
</dbReference>
<dbReference type="InterPro" id="IPR029001">
    <property type="entry name" value="ITPase-like_fam"/>
</dbReference>
<dbReference type="GO" id="GO:0036220">
    <property type="term" value="F:ITP diphosphatase activity"/>
    <property type="evidence" value="ECO:0007669"/>
    <property type="project" value="UniProtKB-UniRule"/>
</dbReference>
<comment type="catalytic activity">
    <reaction evidence="10">
        <text>ITP + H2O = IMP + diphosphate + H(+)</text>
        <dbReference type="Rhea" id="RHEA:29399"/>
        <dbReference type="ChEBI" id="CHEBI:15377"/>
        <dbReference type="ChEBI" id="CHEBI:15378"/>
        <dbReference type="ChEBI" id="CHEBI:33019"/>
        <dbReference type="ChEBI" id="CHEBI:58053"/>
        <dbReference type="ChEBI" id="CHEBI:61402"/>
        <dbReference type="EC" id="3.6.1.66"/>
    </reaction>
</comment>
<evidence type="ECO:0000256" key="11">
    <source>
        <dbReference type="RuleBase" id="RU003781"/>
    </source>
</evidence>
<evidence type="ECO:0000256" key="4">
    <source>
        <dbReference type="ARBA" id="ARBA00022741"/>
    </source>
</evidence>
<dbReference type="NCBIfam" id="TIGR00042">
    <property type="entry name" value="RdgB/HAM1 family non-canonical purine NTP pyrophosphatase"/>
    <property type="match status" value="1"/>
</dbReference>
<comment type="similarity">
    <text evidence="1 10 11">Belongs to the HAM1 NTPase family.</text>
</comment>
<evidence type="ECO:0000256" key="2">
    <source>
        <dbReference type="ARBA" id="ARBA00011738"/>
    </source>
</evidence>
<feature type="binding site" evidence="10">
    <location>
        <position position="45"/>
    </location>
    <ligand>
        <name>Mg(2+)</name>
        <dbReference type="ChEBI" id="CHEBI:18420"/>
    </ligand>
</feature>
<organism evidence="12 13">
    <name type="scientific">Candidatus Reconcilbacillus cellulovorans</name>
    <dbReference type="NCBI Taxonomy" id="1906605"/>
    <lineage>
        <taxon>Bacteria</taxon>
        <taxon>Bacillati</taxon>
        <taxon>Bacillota</taxon>
        <taxon>Bacilli</taxon>
        <taxon>Bacillales</taxon>
        <taxon>Paenibacillaceae</taxon>
        <taxon>Candidatus Reconcilbacillus</taxon>
    </lineage>
</organism>
<comment type="caution">
    <text evidence="12">The sequence shown here is derived from an EMBL/GenBank/DDBJ whole genome shotgun (WGS) entry which is preliminary data.</text>
</comment>
<dbReference type="PANTHER" id="PTHR11067">
    <property type="entry name" value="INOSINE TRIPHOSPHATE PYROPHOSPHATASE/HAM1 PROTEIN"/>
    <property type="match status" value="1"/>
</dbReference>
<keyword evidence="7 10" id="KW-0546">Nucleotide metabolism</keyword>
<dbReference type="AlphaFoldDB" id="A0A2A6E2Q0"/>
<dbReference type="NCBIfam" id="NF011397">
    <property type="entry name" value="PRK14822.1"/>
    <property type="match status" value="1"/>
</dbReference>
<keyword evidence="6 10" id="KW-0460">Magnesium</keyword>
<dbReference type="Proteomes" id="UP000243688">
    <property type="component" value="Unassembled WGS sequence"/>
</dbReference>
<evidence type="ECO:0000313" key="13">
    <source>
        <dbReference type="Proteomes" id="UP000243688"/>
    </source>
</evidence>